<reference evidence="1" key="1">
    <citation type="submission" date="2022-06" db="EMBL/GenBank/DDBJ databases">
        <title>Sphingomonas sp. nov. isolated from rhizosphere soil of tomato.</title>
        <authorList>
            <person name="Dong H."/>
            <person name="Gao R."/>
        </authorList>
    </citation>
    <scope>NUCLEOTIDE SEQUENCE</scope>
    <source>
        <strain evidence="1">MMSM24</strain>
    </source>
</reference>
<name>A0AA41ZAM1_9SPHN</name>
<sequence length="76" mass="8034">MDLSFAGFDIKADAAVPLPVDLAVLLVRIAARQAASPTAIAQAQMMHQPSLGARFAPADGAFNGIAARTLTEWRDR</sequence>
<dbReference type="EMBL" id="JANFAV010000014">
    <property type="protein sequence ID" value="MCW6536530.1"/>
    <property type="molecule type" value="Genomic_DNA"/>
</dbReference>
<dbReference type="RefSeq" id="WP_179513289.1">
    <property type="nucleotide sequence ID" value="NZ_JANFAU010000017.1"/>
</dbReference>
<evidence type="ECO:0000313" key="2">
    <source>
        <dbReference type="Proteomes" id="UP001165565"/>
    </source>
</evidence>
<evidence type="ECO:0000313" key="1">
    <source>
        <dbReference type="EMBL" id="MCW6536530.1"/>
    </source>
</evidence>
<protein>
    <submittedName>
        <fullName evidence="1">Uncharacterized protein</fullName>
    </submittedName>
</protein>
<organism evidence="1 2">
    <name type="scientific">Sphingomonas lycopersici</name>
    <dbReference type="NCBI Taxonomy" id="2951807"/>
    <lineage>
        <taxon>Bacteria</taxon>
        <taxon>Pseudomonadati</taxon>
        <taxon>Pseudomonadota</taxon>
        <taxon>Alphaproteobacteria</taxon>
        <taxon>Sphingomonadales</taxon>
        <taxon>Sphingomonadaceae</taxon>
        <taxon>Sphingomonas</taxon>
    </lineage>
</organism>
<accession>A0AA41ZAM1</accession>
<proteinExistence type="predicted"/>
<comment type="caution">
    <text evidence="1">The sequence shown here is derived from an EMBL/GenBank/DDBJ whole genome shotgun (WGS) entry which is preliminary data.</text>
</comment>
<dbReference type="Proteomes" id="UP001165565">
    <property type="component" value="Unassembled WGS sequence"/>
</dbReference>
<keyword evidence="2" id="KW-1185">Reference proteome</keyword>
<dbReference type="AlphaFoldDB" id="A0AA41ZAM1"/>
<gene>
    <name evidence="1" type="ORF">NEE01_17270</name>
</gene>